<dbReference type="Proteomes" id="UP000001683">
    <property type="component" value="Chromosome"/>
</dbReference>
<dbReference type="PANTHER" id="PTHR42987">
    <property type="entry name" value="PEPTIDASE S49"/>
    <property type="match status" value="1"/>
</dbReference>
<keyword evidence="2" id="KW-0645">Protease</keyword>
<dbReference type="EMBL" id="CP001034">
    <property type="protein sequence ID" value="ACB86271.1"/>
    <property type="molecule type" value="Genomic_DNA"/>
</dbReference>
<dbReference type="KEGG" id="nth:Nther_2718"/>
<dbReference type="InterPro" id="IPR002142">
    <property type="entry name" value="Peptidase_S49"/>
</dbReference>
<dbReference type="GO" id="GO:0006508">
    <property type="term" value="P:proteolysis"/>
    <property type="evidence" value="ECO:0007669"/>
    <property type="project" value="UniProtKB-KW"/>
</dbReference>
<dbReference type="FunCoup" id="B2A2Q3">
    <property type="interactions" value="10"/>
</dbReference>
<reference evidence="7 8" key="1">
    <citation type="submission" date="2008-04" db="EMBL/GenBank/DDBJ databases">
        <title>Complete sequence of chromosome of Natranaerobius thermophilus JW/NM-WN-LF.</title>
        <authorList>
            <consortium name="US DOE Joint Genome Institute"/>
            <person name="Copeland A."/>
            <person name="Lucas S."/>
            <person name="Lapidus A."/>
            <person name="Glavina del Rio T."/>
            <person name="Dalin E."/>
            <person name="Tice H."/>
            <person name="Bruce D."/>
            <person name="Goodwin L."/>
            <person name="Pitluck S."/>
            <person name="Chertkov O."/>
            <person name="Brettin T."/>
            <person name="Detter J.C."/>
            <person name="Han C."/>
            <person name="Kuske C.R."/>
            <person name="Schmutz J."/>
            <person name="Larimer F."/>
            <person name="Land M."/>
            <person name="Hauser L."/>
            <person name="Kyrpides N."/>
            <person name="Lykidis A."/>
            <person name="Mesbah N.M."/>
            <person name="Wiegel J."/>
        </authorList>
    </citation>
    <scope>NUCLEOTIDE SEQUENCE [LARGE SCALE GENOMIC DNA]</scope>
    <source>
        <strain evidence="8">ATCC BAA-1301 / DSM 18059 / JW/NM-WN-LF</strain>
    </source>
</reference>
<keyword evidence="5" id="KW-0472">Membrane</keyword>
<feature type="transmembrane region" description="Helical" evidence="5">
    <location>
        <begin position="12"/>
        <end position="45"/>
    </location>
</feature>
<keyword evidence="5" id="KW-1133">Transmembrane helix</keyword>
<keyword evidence="3" id="KW-0378">Hydrolase</keyword>
<dbReference type="RefSeq" id="WP_012449107.1">
    <property type="nucleotide sequence ID" value="NC_010718.1"/>
</dbReference>
<evidence type="ECO:0000313" key="8">
    <source>
        <dbReference type="Proteomes" id="UP000001683"/>
    </source>
</evidence>
<evidence type="ECO:0000256" key="3">
    <source>
        <dbReference type="ARBA" id="ARBA00022801"/>
    </source>
</evidence>
<comment type="similarity">
    <text evidence="1">Belongs to the peptidase S49 family.</text>
</comment>
<dbReference type="CDD" id="cd07023">
    <property type="entry name" value="S49_Sppa_N_C"/>
    <property type="match status" value="1"/>
</dbReference>
<organism evidence="7 8">
    <name type="scientific">Natranaerobius thermophilus (strain ATCC BAA-1301 / DSM 18059 / JW/NM-WN-LF)</name>
    <dbReference type="NCBI Taxonomy" id="457570"/>
    <lineage>
        <taxon>Bacteria</taxon>
        <taxon>Bacillati</taxon>
        <taxon>Bacillota</taxon>
        <taxon>Clostridia</taxon>
        <taxon>Natranaerobiales</taxon>
        <taxon>Natranaerobiaceae</taxon>
        <taxon>Natranaerobius</taxon>
    </lineage>
</organism>
<dbReference type="InParanoid" id="B2A2Q3"/>
<evidence type="ECO:0000313" key="7">
    <source>
        <dbReference type="EMBL" id="ACB86271.1"/>
    </source>
</evidence>
<dbReference type="InterPro" id="IPR004635">
    <property type="entry name" value="Pept_S49_SppA"/>
</dbReference>
<dbReference type="HOGENOM" id="CLU_046540_0_0_9"/>
<dbReference type="OrthoDB" id="9764363at2"/>
<evidence type="ECO:0000256" key="5">
    <source>
        <dbReference type="SAM" id="Phobius"/>
    </source>
</evidence>
<dbReference type="NCBIfam" id="TIGR00706">
    <property type="entry name" value="SppA_dom"/>
    <property type="match status" value="1"/>
</dbReference>
<evidence type="ECO:0000256" key="4">
    <source>
        <dbReference type="ARBA" id="ARBA00022825"/>
    </source>
</evidence>
<evidence type="ECO:0000256" key="2">
    <source>
        <dbReference type="ARBA" id="ARBA00022670"/>
    </source>
</evidence>
<dbReference type="GO" id="GO:0008236">
    <property type="term" value="F:serine-type peptidase activity"/>
    <property type="evidence" value="ECO:0007669"/>
    <property type="project" value="UniProtKB-KW"/>
</dbReference>
<dbReference type="Pfam" id="PF01343">
    <property type="entry name" value="Peptidase_S49"/>
    <property type="match status" value="1"/>
</dbReference>
<dbReference type="eggNOG" id="COG0616">
    <property type="taxonomic scope" value="Bacteria"/>
</dbReference>
<keyword evidence="4" id="KW-0720">Serine protease</keyword>
<dbReference type="PANTHER" id="PTHR42987:SF4">
    <property type="entry name" value="PROTEASE SOHB-RELATED"/>
    <property type="match status" value="1"/>
</dbReference>
<dbReference type="Gene3D" id="3.90.226.10">
    <property type="entry name" value="2-enoyl-CoA Hydratase, Chain A, domain 1"/>
    <property type="match status" value="1"/>
</dbReference>
<dbReference type="AlphaFoldDB" id="B2A2Q3"/>
<dbReference type="Gene3D" id="6.20.330.10">
    <property type="match status" value="1"/>
</dbReference>
<reference evidence="7 8" key="2">
    <citation type="journal article" date="2011" name="J. Bacteriol.">
        <title>Complete genome sequence of the anaerobic, halophilic alkalithermophile Natranaerobius thermophilus JW/NM-WN-LF.</title>
        <authorList>
            <person name="Zhao B."/>
            <person name="Mesbah N.M."/>
            <person name="Dalin E."/>
            <person name="Goodwin L."/>
            <person name="Nolan M."/>
            <person name="Pitluck S."/>
            <person name="Chertkov O."/>
            <person name="Brettin T.S."/>
            <person name="Han J."/>
            <person name="Larimer F.W."/>
            <person name="Land M.L."/>
            <person name="Hauser L."/>
            <person name="Kyrpides N."/>
            <person name="Wiegel J."/>
        </authorList>
    </citation>
    <scope>NUCLEOTIDE SEQUENCE [LARGE SCALE GENOMIC DNA]</scope>
    <source>
        <strain evidence="8">ATCC BAA-1301 / DSM 18059 / JW/NM-WN-LF</strain>
    </source>
</reference>
<proteinExistence type="inferred from homology"/>
<evidence type="ECO:0000259" key="6">
    <source>
        <dbReference type="Pfam" id="PF01343"/>
    </source>
</evidence>
<dbReference type="InterPro" id="IPR029045">
    <property type="entry name" value="ClpP/crotonase-like_dom_sf"/>
</dbReference>
<gene>
    <name evidence="7" type="ordered locus">Nther_2718</name>
</gene>
<sequence>MNEAEKSSLKLFVLKALIVVGGIAAFFIIALSSFFLLGGAFISLLDADPVEEDDLVYVIDLEGEISEAAGPGPGGLGISPRIVQESLDKAKADNAEAVVLRVNSPGGTVAASQEIASIIDDFELPTVVSMADSATSGGYYISAAADRIKAQDTSTTGSIGVISVMYNFQELYDNLGIEVEVIKTGEYKDMGFETMTEEERQIIQDLSDEMYEHFVAEVSDYRDMDKEDVYEVATGEIMTGTAAYEQGLVDGLGGIDRAVDKAGELAGIEDPNTRWLEPEGLFDQLFFPMVQESDLLELDSLSEETEQIDKARNLPSVEFRYQSNF</sequence>
<name>B2A2Q3_NATTJ</name>
<protein>
    <submittedName>
        <fullName evidence="7">Signal peptide peptidase SppA, 36K type</fullName>
    </submittedName>
</protein>
<accession>B2A2Q3</accession>
<feature type="domain" description="Peptidase S49" evidence="6">
    <location>
        <begin position="123"/>
        <end position="268"/>
    </location>
</feature>
<dbReference type="InterPro" id="IPR047272">
    <property type="entry name" value="S49_SppA_C"/>
</dbReference>
<keyword evidence="5" id="KW-0812">Transmembrane</keyword>
<evidence type="ECO:0000256" key="1">
    <source>
        <dbReference type="ARBA" id="ARBA00008683"/>
    </source>
</evidence>
<dbReference type="SUPFAM" id="SSF52096">
    <property type="entry name" value="ClpP/crotonase"/>
    <property type="match status" value="1"/>
</dbReference>
<keyword evidence="8" id="KW-1185">Reference proteome</keyword>
<dbReference type="STRING" id="457570.Nther_2718"/>